<accession>A0ABN9A1C9</accession>
<evidence type="ECO:0000313" key="3">
    <source>
        <dbReference type="Proteomes" id="UP001176941"/>
    </source>
</evidence>
<protein>
    <submittedName>
        <fullName evidence="2">Uncharacterized protein</fullName>
    </submittedName>
</protein>
<organism evidence="2 3">
    <name type="scientific">Rangifer tarandus platyrhynchus</name>
    <name type="common">Svalbard reindeer</name>
    <dbReference type="NCBI Taxonomy" id="3082113"/>
    <lineage>
        <taxon>Eukaryota</taxon>
        <taxon>Metazoa</taxon>
        <taxon>Chordata</taxon>
        <taxon>Craniata</taxon>
        <taxon>Vertebrata</taxon>
        <taxon>Euteleostomi</taxon>
        <taxon>Mammalia</taxon>
        <taxon>Eutheria</taxon>
        <taxon>Laurasiatheria</taxon>
        <taxon>Artiodactyla</taxon>
        <taxon>Ruminantia</taxon>
        <taxon>Pecora</taxon>
        <taxon>Cervidae</taxon>
        <taxon>Odocoileinae</taxon>
        <taxon>Rangifer</taxon>
    </lineage>
</organism>
<reference evidence="2" key="1">
    <citation type="submission" date="2023-04" db="EMBL/GenBank/DDBJ databases">
        <authorList>
            <consortium name="ELIXIR-Norway"/>
        </authorList>
    </citation>
    <scope>NUCLEOTIDE SEQUENCE [LARGE SCALE GENOMIC DNA]</scope>
</reference>
<sequence length="151" mass="16461">MKLGRRPGGSRRTKSDPVPLAVLSREKRARERRKGSERLLTASPPANRPRNTHKRQARVEVGVPRLADKKAPPPPSLGGRGSRLASSVAAVRSPHWGHQSGLWSEIGARATLDERARSAAQLGELREKRSVSPETRSRLDTGSISETIGQV</sequence>
<feature type="compositionally biased region" description="Basic and acidic residues" evidence="1">
    <location>
        <begin position="24"/>
        <end position="37"/>
    </location>
</feature>
<proteinExistence type="predicted"/>
<evidence type="ECO:0000256" key="1">
    <source>
        <dbReference type="SAM" id="MobiDB-lite"/>
    </source>
</evidence>
<name>A0ABN9A1C9_RANTA</name>
<feature type="region of interest" description="Disordered" evidence="1">
    <location>
        <begin position="1"/>
        <end position="99"/>
    </location>
</feature>
<keyword evidence="3" id="KW-1185">Reference proteome</keyword>
<feature type="compositionally biased region" description="Low complexity" evidence="1">
    <location>
        <begin position="82"/>
        <end position="93"/>
    </location>
</feature>
<dbReference type="Proteomes" id="UP001176941">
    <property type="component" value="Chromosome 9"/>
</dbReference>
<feature type="compositionally biased region" description="Basic and acidic residues" evidence="1">
    <location>
        <begin position="124"/>
        <end position="139"/>
    </location>
</feature>
<dbReference type="EMBL" id="OX459945">
    <property type="protein sequence ID" value="CAI9179814.1"/>
    <property type="molecule type" value="Genomic_DNA"/>
</dbReference>
<gene>
    <name evidence="2" type="ORF">MRATA1EN1_LOCUS28776</name>
</gene>
<feature type="compositionally biased region" description="Basic residues" evidence="1">
    <location>
        <begin position="1"/>
        <end position="12"/>
    </location>
</feature>
<evidence type="ECO:0000313" key="2">
    <source>
        <dbReference type="EMBL" id="CAI9179814.1"/>
    </source>
</evidence>
<feature type="region of interest" description="Disordered" evidence="1">
    <location>
        <begin position="121"/>
        <end position="151"/>
    </location>
</feature>
<feature type="compositionally biased region" description="Polar residues" evidence="1">
    <location>
        <begin position="140"/>
        <end position="151"/>
    </location>
</feature>